<evidence type="ECO:0000313" key="8">
    <source>
        <dbReference type="EMBL" id="CAK7216607.1"/>
    </source>
</evidence>
<dbReference type="PANTHER" id="PTHR31313">
    <property type="entry name" value="TY1 ENHANCER ACTIVATOR"/>
    <property type="match status" value="1"/>
</dbReference>
<evidence type="ECO:0000256" key="1">
    <source>
        <dbReference type="ARBA" id="ARBA00022723"/>
    </source>
</evidence>
<keyword evidence="3" id="KW-0805">Transcription regulation</keyword>
<evidence type="ECO:0000256" key="5">
    <source>
        <dbReference type="ARBA" id="ARBA00023163"/>
    </source>
</evidence>
<dbReference type="PANTHER" id="PTHR31313:SF86">
    <property type="entry name" value="ZN(2)-C6 FUNGAL-TYPE DOMAIN-CONTAINING PROTEIN"/>
    <property type="match status" value="1"/>
</dbReference>
<evidence type="ECO:0000256" key="2">
    <source>
        <dbReference type="ARBA" id="ARBA00022833"/>
    </source>
</evidence>
<accession>A0ABP0BAI0</accession>
<proteinExistence type="predicted"/>
<organism evidence="8 9">
    <name type="scientific">Sporothrix curviconia</name>
    <dbReference type="NCBI Taxonomy" id="1260050"/>
    <lineage>
        <taxon>Eukaryota</taxon>
        <taxon>Fungi</taxon>
        <taxon>Dikarya</taxon>
        <taxon>Ascomycota</taxon>
        <taxon>Pezizomycotina</taxon>
        <taxon>Sordariomycetes</taxon>
        <taxon>Sordariomycetidae</taxon>
        <taxon>Ophiostomatales</taxon>
        <taxon>Ophiostomataceae</taxon>
        <taxon>Sporothrix</taxon>
    </lineage>
</organism>
<evidence type="ECO:0000313" key="9">
    <source>
        <dbReference type="Proteomes" id="UP001642405"/>
    </source>
</evidence>
<protein>
    <submittedName>
        <fullName evidence="8">Uncharacterized protein</fullName>
    </submittedName>
</protein>
<dbReference type="InterPro" id="IPR051615">
    <property type="entry name" value="Transcr_Regulatory_Elem"/>
</dbReference>
<dbReference type="CDD" id="cd12148">
    <property type="entry name" value="fungal_TF_MHR"/>
    <property type="match status" value="1"/>
</dbReference>
<keyword evidence="1" id="KW-0479">Metal-binding</keyword>
<feature type="compositionally biased region" description="Pro residues" evidence="7">
    <location>
        <begin position="275"/>
        <end position="288"/>
    </location>
</feature>
<evidence type="ECO:0000256" key="3">
    <source>
        <dbReference type="ARBA" id="ARBA00023015"/>
    </source>
</evidence>
<name>A0ABP0BAI0_9PEZI</name>
<evidence type="ECO:0000256" key="7">
    <source>
        <dbReference type="SAM" id="MobiDB-lite"/>
    </source>
</evidence>
<evidence type="ECO:0000256" key="6">
    <source>
        <dbReference type="ARBA" id="ARBA00023242"/>
    </source>
</evidence>
<gene>
    <name evidence="8" type="ORF">SCUCBS95973_002864</name>
</gene>
<feature type="region of interest" description="Disordered" evidence="7">
    <location>
        <begin position="271"/>
        <end position="291"/>
    </location>
</feature>
<keyword evidence="2" id="KW-0862">Zinc</keyword>
<keyword evidence="6" id="KW-0539">Nucleus</keyword>
<keyword evidence="9" id="KW-1185">Reference proteome</keyword>
<keyword evidence="5" id="KW-0804">Transcription</keyword>
<comment type="caution">
    <text evidence="8">The sequence shown here is derived from an EMBL/GenBank/DDBJ whole genome shotgun (WGS) entry which is preliminary data.</text>
</comment>
<dbReference type="EMBL" id="CAWUHB010000012">
    <property type="protein sequence ID" value="CAK7216607.1"/>
    <property type="molecule type" value="Genomic_DNA"/>
</dbReference>
<keyword evidence="4" id="KW-0238">DNA-binding</keyword>
<sequence length="324" mass="35548">MPYPPMSLFDTSDDLETWRPFYIDAEESASAPAPYPPTPSYSTTTFLYFCEQAKIMNAMYETIYSPSTAAGIDTDTVRDIERTLRAFYQRLPNHIRVDDVDALPVCPPPHIFTLNILYHTSLILLYRPFFSISSSSSSSSSSPSSSSSTSAALKQRAREVCTAEAAKVHAFFRAYGHTFRWRNQTYLTTYCVYTAATIEVQQVRHPDPAVASQAVDRLATTLRMLEAECQQTPGIRRSIDIIKTQLGGVDLVALAGGTDPLALVPTTLVLDEPPPHPQPQPLPPPPPATDLGGMDLVGSGLLGPSWLDWYMPDAGGGFIPNQNT</sequence>
<reference evidence="8 9" key="1">
    <citation type="submission" date="2024-01" db="EMBL/GenBank/DDBJ databases">
        <authorList>
            <person name="Allen C."/>
            <person name="Tagirdzhanova G."/>
        </authorList>
    </citation>
    <scope>NUCLEOTIDE SEQUENCE [LARGE SCALE GENOMIC DNA]</scope>
</reference>
<evidence type="ECO:0000256" key="4">
    <source>
        <dbReference type="ARBA" id="ARBA00023125"/>
    </source>
</evidence>
<dbReference type="Proteomes" id="UP001642405">
    <property type="component" value="Unassembled WGS sequence"/>
</dbReference>